<dbReference type="AlphaFoldDB" id="A0A1Y2ERV3"/>
<evidence type="ECO:0000256" key="5">
    <source>
        <dbReference type="ARBA" id="ARBA00023187"/>
    </source>
</evidence>
<dbReference type="InterPro" id="IPR022159">
    <property type="entry name" value="STIP/TFIP11_N"/>
</dbReference>
<dbReference type="SMART" id="SM00443">
    <property type="entry name" value="G_patch"/>
    <property type="match status" value="1"/>
</dbReference>
<proteinExistence type="inferred from homology"/>
<feature type="region of interest" description="Disordered" evidence="7">
    <location>
        <begin position="984"/>
        <end position="1027"/>
    </location>
</feature>
<keyword evidence="10" id="KW-1185">Reference proteome</keyword>
<evidence type="ECO:0000256" key="4">
    <source>
        <dbReference type="ARBA" id="ARBA00022728"/>
    </source>
</evidence>
<evidence type="ECO:0000256" key="3">
    <source>
        <dbReference type="ARBA" id="ARBA00022664"/>
    </source>
</evidence>
<sequence>MARRKSKFLSDDDDSDSSAHSDDLQDDHFDPNDEDQAAERELFRNPYQRGKKRAREDNKDDQTYGVFAHASDSTTRPSTSTKGGKRTDYTRSQAFVAAGASSSKAPSAPLDNLADTANLAIEPAAADEEDIAMELDSSDSEQEEDQDEAEAIEEDEPEEEEELAAVPGLAPSPPPPAAPVVEETPLAFAPRGIGARGGRGGIGARSGGGIGSGRAGIGGRGLGAGATAASSAPPVFASATSASSMPLGGSSTFNPSSFAPATSTSGADSPMAGAATPRLGLGASSGAGAGIGSPGVGKGGIGARPSQSLVDSLKERLAAEEAATPAAPSSPSASPSPAPDTLADSSAPRERRSFLPTSTPVAPHLAPKKISKKEQQHFAQLESSGSLGLKMLQKMGWKSGTGLGANEQGIVTPIGEGQKLRKKGAGIASGERSAGSLAEAARMRGEDPDEIDAAEKAAAKALRAEKAEKAKAAKKDAWQQPSSKRKEQKVKTEYKTYEQIVAESGAEPEGVGMLVDLSGNALSSQSLSSLPAFGAGSADPTRLPELRHNLTLLTSTLSSTLSSLAREGKGISERRAYLAHEEERVRKAVETQESKVMRLREVMVVVGRVKEKDRDAVGLLGAAGGERLGPKVLLDPFVDEFDELLGKYPDEYEEMSLDEVVVGAIAPICRRLFHDWDPLSHPSFAVSELKRWRKHFLVDKDVVKQDDGMDVDVFGAASYSNGGSSRKASDRTMTAYETLMWSIWLPRVRSAINNAWTPTDPTPIVSLFTSWSPLLPLFLRDNILDQLILPKVSKAISDWSPSALRRGGAALHTIVFPWLELAGERMEGVLDEAKRRVRSWLKGWKASEGVPTGLDTWRDAFTSTDWDALILKHVLPQLGSTLRERFTINPRAQDLKPLEDVLSWSPLLRSSMMSQLLETEFFPKWLDALYLWLTSTPNLEQVAEWYSYWKGYFPDEVVALSGVSRGFRKGLDLMNQAMALGDDAKYRLKRPDTTPAPSSSSRKSSSTTATPRTSSKSKPPALPTATAPTELDDITFRSVVEDLAAQSNLMFLATGKSDERGHALFRVSQTIDGKSGVTVYLEDDVVWVLEKGDYKPVGVEEMVRRALAK</sequence>
<evidence type="ECO:0000256" key="6">
    <source>
        <dbReference type="ARBA" id="ARBA00023242"/>
    </source>
</evidence>
<dbReference type="InterPro" id="IPR022783">
    <property type="entry name" value="GCFC_dom"/>
</dbReference>
<evidence type="ECO:0000313" key="10">
    <source>
        <dbReference type="Proteomes" id="UP000193467"/>
    </source>
</evidence>
<feature type="compositionally biased region" description="Low complexity" evidence="7">
    <location>
        <begin position="993"/>
        <end position="1027"/>
    </location>
</feature>
<feature type="domain" description="G-patch" evidence="8">
    <location>
        <begin position="384"/>
        <end position="430"/>
    </location>
</feature>
<dbReference type="Pfam" id="PF12457">
    <property type="entry name" value="TIP_N"/>
    <property type="match status" value="1"/>
</dbReference>
<dbReference type="FunCoup" id="A0A1Y2ERV3">
    <property type="interactions" value="635"/>
</dbReference>
<dbReference type="STRING" id="106004.A0A1Y2ERV3"/>
<evidence type="ECO:0000256" key="2">
    <source>
        <dbReference type="ARBA" id="ARBA00010900"/>
    </source>
</evidence>
<feature type="compositionally biased region" description="Polar residues" evidence="7">
    <location>
        <begin position="71"/>
        <end position="82"/>
    </location>
</feature>
<reference evidence="9 10" key="1">
    <citation type="submission" date="2016-07" db="EMBL/GenBank/DDBJ databases">
        <title>Pervasive Adenine N6-methylation of Active Genes in Fungi.</title>
        <authorList>
            <consortium name="DOE Joint Genome Institute"/>
            <person name="Mondo S.J."/>
            <person name="Dannebaum R.O."/>
            <person name="Kuo R.C."/>
            <person name="Labutti K."/>
            <person name="Haridas S."/>
            <person name="Kuo A."/>
            <person name="Salamov A."/>
            <person name="Ahrendt S.R."/>
            <person name="Lipzen A."/>
            <person name="Sullivan W."/>
            <person name="Andreopoulos W.B."/>
            <person name="Clum A."/>
            <person name="Lindquist E."/>
            <person name="Daum C."/>
            <person name="Ramamoorthy G.K."/>
            <person name="Gryganskyi A."/>
            <person name="Culley D."/>
            <person name="Magnuson J.K."/>
            <person name="James T.Y."/>
            <person name="O'Malley M.A."/>
            <person name="Stajich J.E."/>
            <person name="Spatafora J.W."/>
            <person name="Visel A."/>
            <person name="Grigoriev I.V."/>
        </authorList>
    </citation>
    <scope>NUCLEOTIDE SEQUENCE [LARGE SCALE GENOMIC DNA]</scope>
    <source>
        <strain evidence="9 10">62-1032</strain>
    </source>
</reference>
<keyword evidence="3" id="KW-0507">mRNA processing</keyword>
<comment type="similarity">
    <text evidence="2">Belongs to the TFP11/STIP family.</text>
</comment>
<feature type="region of interest" description="Disordered" evidence="7">
    <location>
        <begin position="238"/>
        <end position="386"/>
    </location>
</feature>
<feature type="compositionally biased region" description="Low complexity" evidence="7">
    <location>
        <begin position="179"/>
        <end position="193"/>
    </location>
</feature>
<dbReference type="Pfam" id="PF07842">
    <property type="entry name" value="GCFC"/>
    <property type="match status" value="1"/>
</dbReference>
<feature type="compositionally biased region" description="Acidic residues" evidence="7">
    <location>
        <begin position="125"/>
        <end position="163"/>
    </location>
</feature>
<feature type="region of interest" description="Disordered" evidence="7">
    <location>
        <begin position="1"/>
        <end position="210"/>
    </location>
</feature>
<dbReference type="GO" id="GO:0000390">
    <property type="term" value="P:spliceosomal complex disassembly"/>
    <property type="evidence" value="ECO:0007669"/>
    <property type="project" value="InterPro"/>
</dbReference>
<organism evidence="9 10">
    <name type="scientific">Leucosporidium creatinivorum</name>
    <dbReference type="NCBI Taxonomy" id="106004"/>
    <lineage>
        <taxon>Eukaryota</taxon>
        <taxon>Fungi</taxon>
        <taxon>Dikarya</taxon>
        <taxon>Basidiomycota</taxon>
        <taxon>Pucciniomycotina</taxon>
        <taxon>Microbotryomycetes</taxon>
        <taxon>Leucosporidiales</taxon>
        <taxon>Leucosporidium</taxon>
    </lineage>
</organism>
<feature type="compositionally biased region" description="Gly residues" evidence="7">
    <location>
        <begin position="283"/>
        <end position="302"/>
    </location>
</feature>
<comment type="caution">
    <text evidence="9">The sequence shown here is derived from an EMBL/GenBank/DDBJ whole genome shotgun (WGS) entry which is preliminary data.</text>
</comment>
<dbReference type="GO" id="GO:0071008">
    <property type="term" value="C:U2-type post-mRNA release spliceosomal complex"/>
    <property type="evidence" value="ECO:0007669"/>
    <property type="project" value="TreeGrafter"/>
</dbReference>
<dbReference type="OrthoDB" id="4822at2759"/>
<dbReference type="InterPro" id="IPR000467">
    <property type="entry name" value="G_patch_dom"/>
</dbReference>
<feature type="compositionally biased region" description="Low complexity" evidence="7">
    <location>
        <begin position="320"/>
        <end position="346"/>
    </location>
</feature>
<comment type="subcellular location">
    <subcellularLocation>
        <location evidence="1">Nucleus</location>
    </subcellularLocation>
</comment>
<dbReference type="InParanoid" id="A0A1Y2ERV3"/>
<feature type="region of interest" description="Disordered" evidence="7">
    <location>
        <begin position="414"/>
        <end position="449"/>
    </location>
</feature>
<dbReference type="PANTHER" id="PTHR23329:SF1">
    <property type="entry name" value="TUFTELIN-INTERACTING PROTEIN 11"/>
    <property type="match status" value="1"/>
</dbReference>
<evidence type="ECO:0000256" key="1">
    <source>
        <dbReference type="ARBA" id="ARBA00004123"/>
    </source>
</evidence>
<feature type="compositionally biased region" description="Low complexity" evidence="7">
    <location>
        <begin position="97"/>
        <end position="109"/>
    </location>
</feature>
<dbReference type="GO" id="GO:0003677">
    <property type="term" value="F:DNA binding"/>
    <property type="evidence" value="ECO:0007669"/>
    <property type="project" value="UniProtKB-KW"/>
</dbReference>
<accession>A0A1Y2ERV3</accession>
<evidence type="ECO:0000256" key="7">
    <source>
        <dbReference type="SAM" id="MobiDB-lite"/>
    </source>
</evidence>
<keyword evidence="5" id="KW-0508">mRNA splicing</keyword>
<evidence type="ECO:0000313" key="9">
    <source>
        <dbReference type="EMBL" id="ORY74323.1"/>
    </source>
</evidence>
<dbReference type="PROSITE" id="PS50174">
    <property type="entry name" value="G_PATCH"/>
    <property type="match status" value="1"/>
</dbReference>
<feature type="compositionally biased region" description="Gly residues" evidence="7">
    <location>
        <begin position="194"/>
        <end position="210"/>
    </location>
</feature>
<feature type="compositionally biased region" description="Polar residues" evidence="7">
    <location>
        <begin position="249"/>
        <end position="267"/>
    </location>
</feature>
<keyword evidence="9" id="KW-0238">DNA-binding</keyword>
<dbReference type="EMBL" id="MCGR01000042">
    <property type="protein sequence ID" value="ORY74323.1"/>
    <property type="molecule type" value="Genomic_DNA"/>
</dbReference>
<keyword evidence="6" id="KW-0539">Nucleus</keyword>
<protein>
    <submittedName>
        <fullName evidence="9">GC-rich sequence DNA-binding factor-like protein-domain-containing protein</fullName>
    </submittedName>
</protein>
<evidence type="ECO:0000259" key="8">
    <source>
        <dbReference type="PROSITE" id="PS50174"/>
    </source>
</evidence>
<name>A0A1Y2ERV3_9BASI</name>
<gene>
    <name evidence="9" type="ORF">BCR35DRAFT_281308</name>
</gene>
<dbReference type="PANTHER" id="PTHR23329">
    <property type="entry name" value="TUFTELIN-INTERACTING PROTEIN 11-RELATED"/>
    <property type="match status" value="1"/>
</dbReference>
<feature type="compositionally biased region" description="Polar residues" evidence="7">
    <location>
        <begin position="377"/>
        <end position="386"/>
    </location>
</feature>
<dbReference type="Proteomes" id="UP000193467">
    <property type="component" value="Unassembled WGS sequence"/>
</dbReference>
<dbReference type="Pfam" id="PF01585">
    <property type="entry name" value="G-patch"/>
    <property type="match status" value="1"/>
</dbReference>
<dbReference type="InterPro" id="IPR045211">
    <property type="entry name" value="TFP11/STIP/Ntr1"/>
</dbReference>
<feature type="compositionally biased region" description="Basic and acidic residues" evidence="7">
    <location>
        <begin position="17"/>
        <end position="43"/>
    </location>
</feature>
<keyword evidence="4" id="KW-0747">Spliceosome</keyword>